<dbReference type="SUPFAM" id="SSF51197">
    <property type="entry name" value="Clavaminate synthase-like"/>
    <property type="match status" value="1"/>
</dbReference>
<accession>A0A813G4K3</accession>
<feature type="domain" description="Prolyl 4-hydroxylase alpha subunit Fe(2+) 2OG dioxygenase" evidence="1">
    <location>
        <begin position="4"/>
        <end position="70"/>
    </location>
</feature>
<comment type="caution">
    <text evidence="2">The sequence shown here is derived from an EMBL/GenBank/DDBJ whole genome shotgun (WGS) entry which is preliminary data.</text>
</comment>
<evidence type="ECO:0000259" key="1">
    <source>
        <dbReference type="Pfam" id="PF13640"/>
    </source>
</evidence>
<reference evidence="2" key="1">
    <citation type="submission" date="2021-02" db="EMBL/GenBank/DDBJ databases">
        <authorList>
            <person name="Dougan E. K."/>
            <person name="Rhodes N."/>
            <person name="Thang M."/>
            <person name="Chan C."/>
        </authorList>
    </citation>
    <scope>NUCLEOTIDE SEQUENCE</scope>
</reference>
<dbReference type="Gene3D" id="2.60.120.620">
    <property type="entry name" value="q2cbj1_9rhob like domain"/>
    <property type="match status" value="1"/>
</dbReference>
<dbReference type="AlphaFoldDB" id="A0A813G4K3"/>
<feature type="non-terminal residue" evidence="2">
    <location>
        <position position="1"/>
    </location>
</feature>
<keyword evidence="3" id="KW-1185">Reference proteome</keyword>
<evidence type="ECO:0000313" key="2">
    <source>
        <dbReference type="EMBL" id="CAE8619240.1"/>
    </source>
</evidence>
<dbReference type="Pfam" id="PF13640">
    <property type="entry name" value="2OG-FeII_Oxy_3"/>
    <property type="match status" value="1"/>
</dbReference>
<dbReference type="EMBL" id="CAJNNV010026905">
    <property type="protein sequence ID" value="CAE8619240.1"/>
    <property type="molecule type" value="Genomic_DNA"/>
</dbReference>
<dbReference type="PANTHER" id="PTHR14049:SF9">
    <property type="entry name" value="PROCOLLAGEN-PROLINE 3-DIOXYGENASE"/>
    <property type="match status" value="1"/>
</dbReference>
<dbReference type="InterPro" id="IPR037151">
    <property type="entry name" value="AlkB-like_sf"/>
</dbReference>
<dbReference type="Gene3D" id="2.60.120.590">
    <property type="entry name" value="Alpha-ketoglutarate-dependent dioxygenase AlkB-like"/>
    <property type="match status" value="1"/>
</dbReference>
<gene>
    <name evidence="2" type="ORF">PGLA1383_LOCUS36831</name>
</gene>
<dbReference type="OrthoDB" id="8517835at2759"/>
<proteinExistence type="predicted"/>
<protein>
    <recommendedName>
        <fullName evidence="1">Prolyl 4-hydroxylase alpha subunit Fe(2+) 2OG dioxygenase domain-containing protein</fullName>
    </recommendedName>
</protein>
<sequence>YLSKRHVSVVIWLGTQGKDFEGGEFFFQSNDAEQELVRPKSGNAAIFASSELHGLRRVTHGSRLALNIWFTRDPDSAEDSRLLEALRSGSLRASCANDRLFGSGPQASWPPGAAARWMARRCFPLSGFRRWCPRHWSRHKVPSAGQRLLEALGGVVDDDEAQASHRPALPASVRAEVAVCAFRSWAKNKALLAVDSQRGAVPILGASGLAKLIRMREQSVTKSLSLWEAQGLLSAPPGSQSRKRKRRAEAFGRSAVPRCLPSVRLEIQESVPGFAVARGFLGALFRQKLERIVDNSLLPPTESVARRSAPSGQRPAADQAMRFGADMPGWANRLGLRCSKLPGLLSAEVKSRQPLFDQLIANAYQAGQGIGRHVDLLKFDDGILGVCLGADATLRLRRISPGALPVAAGRECALRDDDLDGQFVDVE</sequence>
<dbReference type="InterPro" id="IPR039575">
    <property type="entry name" value="P3H"/>
</dbReference>
<dbReference type="GO" id="GO:0032963">
    <property type="term" value="P:collagen metabolic process"/>
    <property type="evidence" value="ECO:0007669"/>
    <property type="project" value="InterPro"/>
</dbReference>
<dbReference type="PANTHER" id="PTHR14049">
    <property type="entry name" value="LEPRECAN 1"/>
    <property type="match status" value="1"/>
</dbReference>
<evidence type="ECO:0000313" key="3">
    <source>
        <dbReference type="Proteomes" id="UP000654075"/>
    </source>
</evidence>
<name>A0A813G4K3_POLGL</name>
<dbReference type="Proteomes" id="UP000654075">
    <property type="component" value="Unassembled WGS sequence"/>
</dbReference>
<feature type="non-terminal residue" evidence="2">
    <location>
        <position position="427"/>
    </location>
</feature>
<dbReference type="InterPro" id="IPR044862">
    <property type="entry name" value="Pro_4_hyd_alph_FE2OG_OXY"/>
</dbReference>
<organism evidence="2 3">
    <name type="scientific">Polarella glacialis</name>
    <name type="common">Dinoflagellate</name>
    <dbReference type="NCBI Taxonomy" id="89957"/>
    <lineage>
        <taxon>Eukaryota</taxon>
        <taxon>Sar</taxon>
        <taxon>Alveolata</taxon>
        <taxon>Dinophyceae</taxon>
        <taxon>Suessiales</taxon>
        <taxon>Suessiaceae</taxon>
        <taxon>Polarella</taxon>
    </lineage>
</organism>